<dbReference type="Gene3D" id="1.10.357.140">
    <property type="entry name" value="UbiA prenyltransferase"/>
    <property type="match status" value="1"/>
</dbReference>
<dbReference type="CDD" id="cd13959">
    <property type="entry name" value="PT_UbiA_COQ2"/>
    <property type="match status" value="1"/>
</dbReference>
<dbReference type="InterPro" id="IPR006370">
    <property type="entry name" value="HB_polyprenyltransferase-like"/>
</dbReference>
<keyword evidence="9 12" id="KW-0460">Magnesium</keyword>
<dbReference type="Pfam" id="PF01040">
    <property type="entry name" value="UbiA"/>
    <property type="match status" value="1"/>
</dbReference>
<evidence type="ECO:0000256" key="3">
    <source>
        <dbReference type="ARBA" id="ARBA00005985"/>
    </source>
</evidence>
<dbReference type="InterPro" id="IPR039653">
    <property type="entry name" value="Prenyltransferase"/>
</dbReference>
<dbReference type="FunFam" id="1.20.120.1780:FF:000001">
    <property type="entry name" value="4-hydroxybenzoate octaprenyltransferase"/>
    <property type="match status" value="1"/>
</dbReference>
<dbReference type="NCBIfam" id="TIGR01474">
    <property type="entry name" value="ubiA_proteo"/>
    <property type="match status" value="1"/>
</dbReference>
<keyword evidence="10 12" id="KW-1133">Transmembrane helix</keyword>
<feature type="transmembrane region" description="Helical" evidence="12">
    <location>
        <begin position="52"/>
        <end position="76"/>
    </location>
</feature>
<evidence type="ECO:0000256" key="4">
    <source>
        <dbReference type="ARBA" id="ARBA00022475"/>
    </source>
</evidence>
<keyword evidence="5 12" id="KW-0997">Cell inner membrane</keyword>
<comment type="cofactor">
    <cofactor evidence="1 12">
        <name>Mg(2+)</name>
        <dbReference type="ChEBI" id="CHEBI:18420"/>
    </cofactor>
</comment>
<dbReference type="FunFam" id="1.10.357.140:FF:000002">
    <property type="entry name" value="4-hydroxybenzoate octaprenyltransferase"/>
    <property type="match status" value="1"/>
</dbReference>
<dbReference type="STRING" id="1396821.SAMN05444515_11625"/>
<accession>A0A1H7Q599</accession>
<keyword evidence="11 12" id="KW-0472">Membrane</keyword>
<reference evidence="15" key="1">
    <citation type="submission" date="2016-10" db="EMBL/GenBank/DDBJ databases">
        <authorList>
            <person name="Varghese N."/>
            <person name="Submissions S."/>
        </authorList>
    </citation>
    <scope>NUCLEOTIDE SEQUENCE [LARGE SCALE GENOMIC DNA]</scope>
    <source>
        <strain evidence="15">DSM 241</strain>
    </source>
</reference>
<feature type="transmembrane region" description="Helical" evidence="12">
    <location>
        <begin position="29"/>
        <end position="46"/>
    </location>
</feature>
<protein>
    <recommendedName>
        <fullName evidence="12 13">4-hydroxybenzoate octaprenyltransferase</fullName>
        <ecNumber evidence="12 13">2.5.1.39</ecNumber>
    </recommendedName>
    <alternativeName>
        <fullName evidence="12">4-HB polyprenyltransferase</fullName>
    </alternativeName>
</protein>
<proteinExistence type="inferred from homology"/>
<dbReference type="UniPathway" id="UPA00232"/>
<dbReference type="EMBL" id="FOAA01000016">
    <property type="protein sequence ID" value="SEL42844.1"/>
    <property type="molecule type" value="Genomic_DNA"/>
</dbReference>
<dbReference type="EC" id="2.5.1.39" evidence="12 13"/>
<feature type="transmembrane region" description="Helical" evidence="12">
    <location>
        <begin position="218"/>
        <end position="236"/>
    </location>
</feature>
<evidence type="ECO:0000256" key="13">
    <source>
        <dbReference type="NCBIfam" id="TIGR01474"/>
    </source>
</evidence>
<feature type="transmembrane region" description="Helical" evidence="12">
    <location>
        <begin position="97"/>
        <end position="117"/>
    </location>
</feature>
<comment type="pathway">
    <text evidence="12">Cofactor biosynthesis; ubiquinone biosynthesis.</text>
</comment>
<dbReference type="Gene3D" id="1.20.120.1780">
    <property type="entry name" value="UbiA prenyltransferase"/>
    <property type="match status" value="1"/>
</dbReference>
<name>A0A1H7Q599_9GAMM</name>
<keyword evidence="6 12" id="KW-0808">Transferase</keyword>
<sequence>MNTETASSNGGLRGRLIHYALLTRLHRPVGTLLLLWPTLWALWIAAEGVPDLLVLFVFVAGVALMRAAGCAMNDFADRHIDGRVTRTRDRPLATGQISPTEAVGVAVVLSIIAFGLVLLMNPLTIALSVVAVLLAGTYPFMKRFHHLPQVHLGAAFGWAVPMAFAAQTGIFPPPLAWLLFLATILWATAYDTMYAMVDRPDDLKIGVKSSAILFGESDRSIIGLLQLLVLVALVLVGRQAELGMIFTLSLVAASGLAIYQQYLIHDRDPKGCFKAFLNNNWFGVVVFAGIALDYLVRGVL</sequence>
<dbReference type="PROSITE" id="PS00943">
    <property type="entry name" value="UBIA"/>
    <property type="match status" value="1"/>
</dbReference>
<feature type="transmembrane region" description="Helical" evidence="12">
    <location>
        <begin position="152"/>
        <end position="171"/>
    </location>
</feature>
<evidence type="ECO:0000256" key="5">
    <source>
        <dbReference type="ARBA" id="ARBA00022519"/>
    </source>
</evidence>
<evidence type="ECO:0000313" key="14">
    <source>
        <dbReference type="EMBL" id="SEL42844.1"/>
    </source>
</evidence>
<dbReference type="GO" id="GO:0008412">
    <property type="term" value="F:4-hydroxybenzoate polyprenyltransferase activity"/>
    <property type="evidence" value="ECO:0007669"/>
    <property type="project" value="UniProtKB-UniRule"/>
</dbReference>
<dbReference type="HAMAP" id="MF_01635">
    <property type="entry name" value="UbiA"/>
    <property type="match status" value="1"/>
</dbReference>
<keyword evidence="7 12" id="KW-0831">Ubiquinone biosynthesis</keyword>
<evidence type="ECO:0000256" key="11">
    <source>
        <dbReference type="ARBA" id="ARBA00023136"/>
    </source>
</evidence>
<dbReference type="RefSeq" id="WP_245740847.1">
    <property type="nucleotide sequence ID" value="NZ_FOAA01000016.1"/>
</dbReference>
<dbReference type="InterPro" id="IPR030470">
    <property type="entry name" value="UbiA_prenylTrfase_CS"/>
</dbReference>
<keyword evidence="4 12" id="KW-1003">Cell membrane</keyword>
<organism evidence="14 15">
    <name type="scientific">Ectothiorhodospira marina</name>
    <dbReference type="NCBI Taxonomy" id="1396821"/>
    <lineage>
        <taxon>Bacteria</taxon>
        <taxon>Pseudomonadati</taxon>
        <taxon>Pseudomonadota</taxon>
        <taxon>Gammaproteobacteria</taxon>
        <taxon>Chromatiales</taxon>
        <taxon>Ectothiorhodospiraceae</taxon>
        <taxon>Ectothiorhodospira</taxon>
    </lineage>
</organism>
<dbReference type="InterPro" id="IPR044878">
    <property type="entry name" value="UbiA_sf"/>
</dbReference>
<dbReference type="Proteomes" id="UP000199256">
    <property type="component" value="Unassembled WGS sequence"/>
</dbReference>
<feature type="transmembrane region" description="Helical" evidence="12">
    <location>
        <begin position="276"/>
        <end position="296"/>
    </location>
</feature>
<comment type="catalytic activity">
    <reaction evidence="12">
        <text>all-trans-octaprenyl diphosphate + 4-hydroxybenzoate = 4-hydroxy-3-(all-trans-octaprenyl)benzoate + diphosphate</text>
        <dbReference type="Rhea" id="RHEA:27782"/>
        <dbReference type="ChEBI" id="CHEBI:1617"/>
        <dbReference type="ChEBI" id="CHEBI:17879"/>
        <dbReference type="ChEBI" id="CHEBI:33019"/>
        <dbReference type="ChEBI" id="CHEBI:57711"/>
        <dbReference type="EC" id="2.5.1.39"/>
    </reaction>
</comment>
<feature type="transmembrane region" description="Helical" evidence="12">
    <location>
        <begin position="177"/>
        <end position="197"/>
    </location>
</feature>
<comment type="subcellular location">
    <subcellularLocation>
        <location evidence="12">Cell inner membrane</location>
        <topology evidence="12">Multi-pass membrane protein</topology>
    </subcellularLocation>
    <subcellularLocation>
        <location evidence="2">Membrane</location>
        <topology evidence="2">Multi-pass membrane protein</topology>
    </subcellularLocation>
</comment>
<feature type="transmembrane region" description="Helical" evidence="12">
    <location>
        <begin position="242"/>
        <end position="264"/>
    </location>
</feature>
<keyword evidence="8 12" id="KW-0812">Transmembrane</keyword>
<dbReference type="GO" id="GO:0006744">
    <property type="term" value="P:ubiquinone biosynthetic process"/>
    <property type="evidence" value="ECO:0007669"/>
    <property type="project" value="UniProtKB-UniRule"/>
</dbReference>
<evidence type="ECO:0000256" key="12">
    <source>
        <dbReference type="HAMAP-Rule" id="MF_01635"/>
    </source>
</evidence>
<feature type="transmembrane region" description="Helical" evidence="12">
    <location>
        <begin position="123"/>
        <end position="140"/>
    </location>
</feature>
<evidence type="ECO:0000256" key="1">
    <source>
        <dbReference type="ARBA" id="ARBA00001946"/>
    </source>
</evidence>
<dbReference type="PANTHER" id="PTHR11048:SF28">
    <property type="entry name" value="4-HYDROXYBENZOATE POLYPRENYLTRANSFERASE, MITOCHONDRIAL"/>
    <property type="match status" value="1"/>
</dbReference>
<comment type="similarity">
    <text evidence="3 12">Belongs to the UbiA prenyltransferase family.</text>
</comment>
<evidence type="ECO:0000256" key="10">
    <source>
        <dbReference type="ARBA" id="ARBA00022989"/>
    </source>
</evidence>
<evidence type="ECO:0000256" key="9">
    <source>
        <dbReference type="ARBA" id="ARBA00022842"/>
    </source>
</evidence>
<evidence type="ECO:0000256" key="6">
    <source>
        <dbReference type="ARBA" id="ARBA00022679"/>
    </source>
</evidence>
<dbReference type="PANTHER" id="PTHR11048">
    <property type="entry name" value="PRENYLTRANSFERASES"/>
    <property type="match status" value="1"/>
</dbReference>
<dbReference type="InterPro" id="IPR000537">
    <property type="entry name" value="UbiA_prenyltransferase"/>
</dbReference>
<evidence type="ECO:0000256" key="7">
    <source>
        <dbReference type="ARBA" id="ARBA00022688"/>
    </source>
</evidence>
<dbReference type="AlphaFoldDB" id="A0A1H7Q599"/>
<comment type="function">
    <text evidence="12">Catalyzes the prenylation of para-hydroxybenzoate (PHB) with an all-trans polyprenyl group. Mediates the second step in the final reaction sequence of ubiquinone-8 (UQ-8) biosynthesis, which is the condensation of the polyisoprenoid side chain with PHB, generating the first membrane-bound Q intermediate 3-octaprenyl-4-hydroxybenzoate.</text>
</comment>
<dbReference type="GO" id="GO:0005886">
    <property type="term" value="C:plasma membrane"/>
    <property type="evidence" value="ECO:0007669"/>
    <property type="project" value="UniProtKB-SubCell"/>
</dbReference>
<keyword evidence="15" id="KW-1185">Reference proteome</keyword>
<evidence type="ECO:0000313" key="15">
    <source>
        <dbReference type="Proteomes" id="UP000199256"/>
    </source>
</evidence>
<gene>
    <name evidence="12" type="primary">ubiA</name>
    <name evidence="14" type="ORF">SAMN05444515_11625</name>
</gene>
<evidence type="ECO:0000256" key="8">
    <source>
        <dbReference type="ARBA" id="ARBA00022692"/>
    </source>
</evidence>
<evidence type="ECO:0000256" key="2">
    <source>
        <dbReference type="ARBA" id="ARBA00004141"/>
    </source>
</evidence>